<dbReference type="Gene3D" id="3.40.50.450">
    <property type="match status" value="1"/>
</dbReference>
<dbReference type="SUPFAM" id="SSF102405">
    <property type="entry name" value="MCP/YpsA-like"/>
    <property type="match status" value="1"/>
</dbReference>
<keyword evidence="2" id="KW-1185">Reference proteome</keyword>
<organism evidence="1 2">
    <name type="scientific">Dulcicalothrix desertica PCC 7102</name>
    <dbReference type="NCBI Taxonomy" id="232991"/>
    <lineage>
        <taxon>Bacteria</taxon>
        <taxon>Bacillati</taxon>
        <taxon>Cyanobacteriota</taxon>
        <taxon>Cyanophyceae</taxon>
        <taxon>Nostocales</taxon>
        <taxon>Calotrichaceae</taxon>
        <taxon>Dulcicalothrix</taxon>
    </lineage>
</organism>
<dbReference type="Pfam" id="PF03641">
    <property type="entry name" value="Lysine_decarbox"/>
    <property type="match status" value="1"/>
</dbReference>
<reference evidence="1" key="1">
    <citation type="submission" date="2018-12" db="EMBL/GenBank/DDBJ databases">
        <authorList>
            <person name="Will S."/>
            <person name="Neumann-Schaal M."/>
            <person name="Henke P."/>
        </authorList>
    </citation>
    <scope>NUCLEOTIDE SEQUENCE</scope>
    <source>
        <strain evidence="1">PCC 7102</strain>
    </source>
</reference>
<gene>
    <name evidence="1" type="ORF">DSM106972_006270</name>
</gene>
<reference evidence="1" key="2">
    <citation type="journal article" date="2019" name="Genome Biol. Evol.">
        <title>Day and night: Metabolic profiles and evolutionary relationships of six axenic non-marine cyanobacteria.</title>
        <authorList>
            <person name="Will S.E."/>
            <person name="Henke P."/>
            <person name="Boedeker C."/>
            <person name="Huang S."/>
            <person name="Brinkmann H."/>
            <person name="Rohde M."/>
            <person name="Jarek M."/>
            <person name="Friedl T."/>
            <person name="Seufert S."/>
            <person name="Schumacher M."/>
            <person name="Overmann J."/>
            <person name="Neumann-Schaal M."/>
            <person name="Petersen J."/>
        </authorList>
    </citation>
    <scope>NUCLEOTIDE SEQUENCE [LARGE SCALE GENOMIC DNA]</scope>
    <source>
        <strain evidence="1">PCC 7102</strain>
    </source>
</reference>
<name>A0A3S1J9H8_9CYAN</name>
<evidence type="ECO:0008006" key="3">
    <source>
        <dbReference type="Google" id="ProtNLM"/>
    </source>
</evidence>
<evidence type="ECO:0000313" key="2">
    <source>
        <dbReference type="Proteomes" id="UP000271624"/>
    </source>
</evidence>
<dbReference type="EMBL" id="RSCL01000001">
    <property type="protein sequence ID" value="RUT10132.1"/>
    <property type="molecule type" value="Genomic_DNA"/>
</dbReference>
<proteinExistence type="predicted"/>
<dbReference type="Proteomes" id="UP000271624">
    <property type="component" value="Unassembled WGS sequence"/>
</dbReference>
<dbReference type="GO" id="GO:0005829">
    <property type="term" value="C:cytosol"/>
    <property type="evidence" value="ECO:0007669"/>
    <property type="project" value="TreeGrafter"/>
</dbReference>
<dbReference type="AlphaFoldDB" id="A0A3S1J9H8"/>
<dbReference type="InterPro" id="IPR052341">
    <property type="entry name" value="LOG_family_nucleotidases"/>
</dbReference>
<dbReference type="RefSeq" id="WP_186538923.1">
    <property type="nucleotide sequence ID" value="NZ_RSCL01000001.1"/>
</dbReference>
<comment type="caution">
    <text evidence="1">The sequence shown here is derived from an EMBL/GenBank/DDBJ whole genome shotgun (WGS) entry which is preliminary data.</text>
</comment>
<protein>
    <recommendedName>
        <fullName evidence="3">Lysine decarboxylase</fullName>
    </recommendedName>
</protein>
<dbReference type="PANTHER" id="PTHR43393:SF3">
    <property type="entry name" value="LYSINE DECARBOXYLASE-LIKE PROTEIN"/>
    <property type="match status" value="1"/>
</dbReference>
<sequence length="247" mass="27769">MTNDENLNGYSVPKVSGNTSIYNADSSYKVIEESILGLWQVLNNLTSIQPPRCERYRVTIFGSARLQSDSPLYNGVKYFASELTKMGCDIVTGGGPGLMQAANEGSFLANENRSTNSIGIRINLDFEQSANPFVEQMYQHQTFFTRLHHFVLLSNAFVVVPGGIGTTLEALMIWQLLQVRKLNNMPFILVGEMWSELVDWADKYMVNVVDQLASPKDMQIPYCVNNFAEATSVLRKHHSQWLQGCEI</sequence>
<accession>A0A3S1J9H8</accession>
<dbReference type="PANTHER" id="PTHR43393">
    <property type="entry name" value="CYTOKININ RIBOSIDE 5'-MONOPHOSPHATE PHOSPHORIBOHYDROLASE"/>
    <property type="match status" value="1"/>
</dbReference>
<evidence type="ECO:0000313" key="1">
    <source>
        <dbReference type="EMBL" id="RUT10132.1"/>
    </source>
</evidence>
<dbReference type="InterPro" id="IPR031100">
    <property type="entry name" value="LOG_fam"/>
</dbReference>